<reference evidence="1" key="1">
    <citation type="submission" date="2023-10" db="EMBL/GenBank/DDBJ databases">
        <title>Genome assembly of Pristionchus species.</title>
        <authorList>
            <person name="Yoshida K."/>
            <person name="Sommer R.J."/>
        </authorList>
    </citation>
    <scope>NUCLEOTIDE SEQUENCE</scope>
    <source>
        <strain evidence="1">RS0144</strain>
    </source>
</reference>
<dbReference type="EMBL" id="BTSX01000005">
    <property type="protein sequence ID" value="GMT00101.1"/>
    <property type="molecule type" value="Genomic_DNA"/>
</dbReference>
<name>A0AAV5TZV5_9BILA</name>
<evidence type="ECO:0000313" key="2">
    <source>
        <dbReference type="Proteomes" id="UP001432027"/>
    </source>
</evidence>
<gene>
    <name evidence="1" type="ORF">PENTCL1PPCAC_22275</name>
</gene>
<comment type="caution">
    <text evidence="1">The sequence shown here is derived from an EMBL/GenBank/DDBJ whole genome shotgun (WGS) entry which is preliminary data.</text>
</comment>
<dbReference type="AlphaFoldDB" id="A0AAV5TZV5"/>
<dbReference type="Proteomes" id="UP001432027">
    <property type="component" value="Unassembled WGS sequence"/>
</dbReference>
<protein>
    <submittedName>
        <fullName evidence="1">Uncharacterized protein</fullName>
    </submittedName>
</protein>
<keyword evidence="2" id="KW-1185">Reference proteome</keyword>
<organism evidence="1 2">
    <name type="scientific">Pristionchus entomophagus</name>
    <dbReference type="NCBI Taxonomy" id="358040"/>
    <lineage>
        <taxon>Eukaryota</taxon>
        <taxon>Metazoa</taxon>
        <taxon>Ecdysozoa</taxon>
        <taxon>Nematoda</taxon>
        <taxon>Chromadorea</taxon>
        <taxon>Rhabditida</taxon>
        <taxon>Rhabditina</taxon>
        <taxon>Diplogasteromorpha</taxon>
        <taxon>Diplogasteroidea</taxon>
        <taxon>Neodiplogasteridae</taxon>
        <taxon>Pristionchus</taxon>
    </lineage>
</organism>
<evidence type="ECO:0000313" key="1">
    <source>
        <dbReference type="EMBL" id="GMT00101.1"/>
    </source>
</evidence>
<sequence length="132" mass="14979">MGTHEYDVEWMLMELERDINPPIGFASIRVSHRLLNEGTREDKGRCIVNFISYEGLRAKPHLFSGPAVLLHRETVFFVTGAQKIAVESIFNDTYPDLVAMDVNIECARYLPEHSVLESEHQQKNITSTSTTG</sequence>
<proteinExistence type="predicted"/>
<feature type="non-terminal residue" evidence="1">
    <location>
        <position position="132"/>
    </location>
</feature>
<accession>A0AAV5TZV5</accession>